<keyword evidence="2" id="KW-1133">Transmembrane helix</keyword>
<sequence length="608" mass="67697">MIKSVLALIIALLFFANYSEVIKGLNNISTEASALIISGQANTVVNDNNNIENPTTQSMFSESIWNVFVHKPYLYLQYGTMNEDEIGKGRIEQLLRAKPNSDTRDDIVLKEVTERGNPMMTRTKLIEKITFQFITMFSFMINSIPVLLLSFSLLLFQFWFLAIGMIAPFVFIWGGALPNQFGVIIRYFLELIIPLALKLAVSVIALVVFMLTNVLMNSVMSTFTSSSILSFIVLSWCQLALWTTFFLLRKRIFRIFSLGSQQIGYLREEIKNVYTDPLKSAVSKTATVGGAVAGGIVTGTPQGGAMMGASVGGSLGGVATGENDVGSATRTVATTGMMYDRMNKNQAISDQKEAESMQQLEIQQTKDDFQEKLMSQHGIAEPMAKEATQKLHEKGIDLNAVDDELVNTSMSEIQQEIEEKRPKEDFATNFSNKVHGKVFDQKLENETNQLKSTGNIDHGKDHQTEVHADKSINTEEIPLEKLDNYSKSNNESTPLQTPKLDTNSQQFSNEPKDIPIVTEPMHQGTESGTSIEITKFDQSDVENNGINPQPIRESKINSNSPKGNSIPTNNHNTKDTQQEFIENDIPTQDIPKREVSNTGNNTNQEYIP</sequence>
<organism evidence="3 4">
    <name type="scientific">Gracilibacillus boraciitolerans JCM 21714</name>
    <dbReference type="NCBI Taxonomy" id="1298598"/>
    <lineage>
        <taxon>Bacteria</taxon>
        <taxon>Bacillati</taxon>
        <taxon>Bacillota</taxon>
        <taxon>Bacilli</taxon>
        <taxon>Bacillales</taxon>
        <taxon>Bacillaceae</taxon>
        <taxon>Gracilibacillus</taxon>
    </lineage>
</organism>
<dbReference type="STRING" id="1298598.JCM21714_2088"/>
<evidence type="ECO:0000313" key="3">
    <source>
        <dbReference type="EMBL" id="GAE93053.1"/>
    </source>
</evidence>
<dbReference type="EMBL" id="BAVS01000009">
    <property type="protein sequence ID" value="GAE93053.1"/>
    <property type="molecule type" value="Genomic_DNA"/>
</dbReference>
<gene>
    <name evidence="3" type="ORF">JCM21714_2088</name>
</gene>
<evidence type="ECO:0000256" key="2">
    <source>
        <dbReference type="SAM" id="Phobius"/>
    </source>
</evidence>
<keyword evidence="2" id="KW-0472">Membrane</keyword>
<evidence type="ECO:0000256" key="1">
    <source>
        <dbReference type="SAM" id="MobiDB-lite"/>
    </source>
</evidence>
<feature type="transmembrane region" description="Helical" evidence="2">
    <location>
        <begin position="228"/>
        <end position="248"/>
    </location>
</feature>
<dbReference type="Proteomes" id="UP000019102">
    <property type="component" value="Unassembled WGS sequence"/>
</dbReference>
<accession>W4VJQ5</accession>
<name>W4VJQ5_9BACI</name>
<feature type="transmembrane region" description="Helical" evidence="2">
    <location>
        <begin position="195"/>
        <end position="216"/>
    </location>
</feature>
<feature type="compositionally biased region" description="Polar residues" evidence="1">
    <location>
        <begin position="556"/>
        <end position="571"/>
    </location>
</feature>
<proteinExistence type="predicted"/>
<dbReference type="eggNOG" id="COG5183">
    <property type="taxonomic scope" value="Bacteria"/>
</dbReference>
<comment type="caution">
    <text evidence="3">The sequence shown here is derived from an EMBL/GenBank/DDBJ whole genome shotgun (WGS) entry which is preliminary data.</text>
</comment>
<feature type="transmembrane region" description="Helical" evidence="2">
    <location>
        <begin position="146"/>
        <end position="174"/>
    </location>
</feature>
<feature type="compositionally biased region" description="Polar residues" evidence="1">
    <location>
        <begin position="485"/>
        <end position="509"/>
    </location>
</feature>
<dbReference type="AlphaFoldDB" id="W4VJQ5"/>
<dbReference type="NCBIfam" id="NF046089">
    <property type="entry name" value="CD3337_EF1877"/>
    <property type="match status" value="1"/>
</dbReference>
<protein>
    <submittedName>
        <fullName evidence="3">Membrane protein</fullName>
    </submittedName>
</protein>
<evidence type="ECO:0000313" key="4">
    <source>
        <dbReference type="Proteomes" id="UP000019102"/>
    </source>
</evidence>
<feature type="region of interest" description="Disordered" evidence="1">
    <location>
        <begin position="451"/>
        <end position="608"/>
    </location>
</feature>
<reference evidence="3 4" key="1">
    <citation type="journal article" date="2014" name="Genome Announc.">
        <title>Draft Genome Sequence of the Boron-Tolerant and Moderately Halotolerant Bacterium Gracilibacillus boraciitolerans JCM 21714T.</title>
        <authorList>
            <person name="Ahmed I."/>
            <person name="Oshima K."/>
            <person name="Suda W."/>
            <person name="Kitamura K."/>
            <person name="Iida T."/>
            <person name="Ohmori Y."/>
            <person name="Fujiwara T."/>
            <person name="Hattori M."/>
            <person name="Ohkuma M."/>
        </authorList>
    </citation>
    <scope>NUCLEOTIDE SEQUENCE [LARGE SCALE GENOMIC DNA]</scope>
    <source>
        <strain evidence="3 4">JCM 21714</strain>
    </source>
</reference>
<feature type="compositionally biased region" description="Polar residues" evidence="1">
    <location>
        <begin position="596"/>
        <end position="608"/>
    </location>
</feature>
<feature type="compositionally biased region" description="Basic and acidic residues" evidence="1">
    <location>
        <begin position="457"/>
        <end position="484"/>
    </location>
</feature>
<keyword evidence="4" id="KW-1185">Reference proteome</keyword>
<dbReference type="InterPro" id="IPR058112">
    <property type="entry name" value="CD3337_EF1877-like"/>
</dbReference>
<dbReference type="OrthoDB" id="2930912at2"/>
<keyword evidence="2" id="KW-0812">Transmembrane</keyword>